<gene>
    <name evidence="1" type="ORF">AS030_05385</name>
</gene>
<evidence type="ECO:0000313" key="2">
    <source>
        <dbReference type="Proteomes" id="UP000054099"/>
    </source>
</evidence>
<dbReference type="Proteomes" id="UP000054099">
    <property type="component" value="Unassembled WGS sequence"/>
</dbReference>
<organism evidence="1 2">
    <name type="scientific">Fictibacillus enclensis</name>
    <dbReference type="NCBI Taxonomy" id="1017270"/>
    <lineage>
        <taxon>Bacteria</taxon>
        <taxon>Bacillati</taxon>
        <taxon>Bacillota</taxon>
        <taxon>Bacilli</taxon>
        <taxon>Bacillales</taxon>
        <taxon>Fictibacillaceae</taxon>
        <taxon>Fictibacillus</taxon>
    </lineage>
</organism>
<reference evidence="1 2" key="1">
    <citation type="journal article" date="2014" name="Antonie Van Leeuwenhoek">
        <title>Fictibacillus enclensis sp. nov., isolated from marine sediment.</title>
        <authorList>
            <person name="Dastager S.G."/>
            <person name="Mawlankar R."/>
            <person name="Srinivasan K."/>
            <person name="Tang S.K."/>
            <person name="Lee J.C."/>
            <person name="Ramana V.V."/>
            <person name="Shouche Y.S."/>
        </authorList>
    </citation>
    <scope>NUCLEOTIDE SEQUENCE [LARGE SCALE GENOMIC DNA]</scope>
    <source>
        <strain evidence="1 2">NIO-1003</strain>
    </source>
</reference>
<proteinExistence type="predicted"/>
<comment type="caution">
    <text evidence="1">The sequence shown here is derived from an EMBL/GenBank/DDBJ whole genome shotgun (WGS) entry which is preliminary data.</text>
</comment>
<dbReference type="RefSeq" id="WP_061969214.1">
    <property type="nucleotide sequence ID" value="NZ_FMAV01000001.1"/>
</dbReference>
<protein>
    <submittedName>
        <fullName evidence="1">Uncharacterized protein</fullName>
    </submittedName>
</protein>
<evidence type="ECO:0000313" key="1">
    <source>
        <dbReference type="EMBL" id="KSU84959.1"/>
    </source>
</evidence>
<name>A0A0V8JCU0_9BACL</name>
<keyword evidence="2" id="KW-1185">Reference proteome</keyword>
<dbReference type="AlphaFoldDB" id="A0A0V8JCU0"/>
<dbReference type="OrthoDB" id="2988713at2"/>
<dbReference type="EMBL" id="LNQN01000001">
    <property type="protein sequence ID" value="KSU84959.1"/>
    <property type="molecule type" value="Genomic_DNA"/>
</dbReference>
<sequence>MNLDDIWTRFLTAFRQADFIVSIEKKLVAGLPFLYILTSGTVSKEMIEETIKQEAIRAIKGMRLNAEIIYVRKEALLYVYRFRFLVPQEKMFCCGNLCEDCIRYQSAT</sequence>
<accession>A0A0V8JCU0</accession>